<dbReference type="Pfam" id="PF01256">
    <property type="entry name" value="Carb_kinase"/>
    <property type="match status" value="1"/>
</dbReference>
<keyword evidence="5 18" id="KW-0479">Metal-binding</keyword>
<dbReference type="InterPro" id="IPR000631">
    <property type="entry name" value="CARKD"/>
</dbReference>
<comment type="similarity">
    <text evidence="18">Belongs to the NnrE/AIBP family.</text>
</comment>
<comment type="function">
    <text evidence="17">Catalyzes the dehydration of the S-form of NAD(P)HX at the expense of ADP, which is converted to AMP. Together with NAD(P)HX epimerase, which catalyzes the epimerization of the S- and R-forms, the enzyme allows the repair of both epimers of NAD(P)HX, a damaged form of NAD(P)H that is a result of enzymatic or heat-dependent hydration.</text>
</comment>
<gene>
    <name evidence="18" type="primary">nnrE</name>
    <name evidence="17" type="synonym">nnrD</name>
    <name evidence="22" type="ordered locus">Deima_2714</name>
</gene>
<dbReference type="Gene3D" id="3.40.1190.20">
    <property type="match status" value="1"/>
</dbReference>
<organism evidence="22 23">
    <name type="scientific">Deinococcus maricopensis (strain DSM 21211 / LMG 22137 / NRRL B-23946 / LB-34)</name>
    <dbReference type="NCBI Taxonomy" id="709986"/>
    <lineage>
        <taxon>Bacteria</taxon>
        <taxon>Thermotogati</taxon>
        <taxon>Deinococcota</taxon>
        <taxon>Deinococci</taxon>
        <taxon>Deinococcales</taxon>
        <taxon>Deinococcaceae</taxon>
        <taxon>Deinococcus</taxon>
    </lineage>
</organism>
<evidence type="ECO:0000313" key="22">
    <source>
        <dbReference type="EMBL" id="ADV68344.1"/>
    </source>
</evidence>
<comment type="catalytic activity">
    <reaction evidence="1 18 19">
        <text>(6R)-NADHX = (6S)-NADHX</text>
        <dbReference type="Rhea" id="RHEA:32215"/>
        <dbReference type="ChEBI" id="CHEBI:64074"/>
        <dbReference type="ChEBI" id="CHEBI:64075"/>
        <dbReference type="EC" id="5.1.99.6"/>
    </reaction>
</comment>
<comment type="similarity">
    <text evidence="3 19">In the N-terminal section; belongs to the NnrE/AIBP family.</text>
</comment>
<dbReference type="EC" id="4.2.1.136" evidence="19"/>
<dbReference type="Gene3D" id="3.40.50.10260">
    <property type="entry name" value="YjeF N-terminal domain"/>
    <property type="match status" value="1"/>
</dbReference>
<dbReference type="InterPro" id="IPR030677">
    <property type="entry name" value="Nnr"/>
</dbReference>
<evidence type="ECO:0000313" key="23">
    <source>
        <dbReference type="Proteomes" id="UP000008635"/>
    </source>
</evidence>
<name>E8UBA5_DEIML</name>
<feature type="binding site" evidence="18">
    <location>
        <begin position="128"/>
        <end position="134"/>
    </location>
    <ligand>
        <name>(6S)-NADPHX</name>
        <dbReference type="ChEBI" id="CHEBI:64076"/>
    </ligand>
</feature>
<feature type="binding site" evidence="18">
    <location>
        <position position="124"/>
    </location>
    <ligand>
        <name>K(+)</name>
        <dbReference type="ChEBI" id="CHEBI:29103"/>
    </ligand>
</feature>
<evidence type="ECO:0000256" key="19">
    <source>
        <dbReference type="PIRNR" id="PIRNR017184"/>
    </source>
</evidence>
<comment type="catalytic activity">
    <reaction evidence="2 18 19">
        <text>(6R)-NADPHX = (6S)-NADPHX</text>
        <dbReference type="Rhea" id="RHEA:32227"/>
        <dbReference type="ChEBI" id="CHEBI:64076"/>
        <dbReference type="ChEBI" id="CHEBI:64077"/>
        <dbReference type="EC" id="5.1.99.6"/>
    </reaction>
</comment>
<evidence type="ECO:0000256" key="3">
    <source>
        <dbReference type="ARBA" id="ARBA00006001"/>
    </source>
</evidence>
<dbReference type="SUPFAM" id="SSF53613">
    <property type="entry name" value="Ribokinase-like"/>
    <property type="match status" value="1"/>
</dbReference>
<dbReference type="RefSeq" id="WP_013557848.1">
    <property type="nucleotide sequence ID" value="NC_014958.1"/>
</dbReference>
<feature type="domain" description="YjeF N-terminal" evidence="21">
    <location>
        <begin position="14"/>
        <end position="214"/>
    </location>
</feature>
<dbReference type="Pfam" id="PF03853">
    <property type="entry name" value="YjeF_N"/>
    <property type="match status" value="1"/>
</dbReference>
<evidence type="ECO:0000256" key="13">
    <source>
        <dbReference type="ARBA" id="ARBA00023268"/>
    </source>
</evidence>
<dbReference type="GO" id="GO:0052855">
    <property type="term" value="F:ADP-dependent NAD(P)H-hydrate dehydratase activity"/>
    <property type="evidence" value="ECO:0007669"/>
    <property type="project" value="UniProtKB-UniRule"/>
</dbReference>
<keyword evidence="9 18" id="KW-0630">Potassium</keyword>
<dbReference type="Proteomes" id="UP000008635">
    <property type="component" value="Chromosome"/>
</dbReference>
<dbReference type="eggNOG" id="COG0063">
    <property type="taxonomic scope" value="Bacteria"/>
</dbReference>
<feature type="binding site" evidence="17">
    <location>
        <position position="424"/>
    </location>
    <ligand>
        <name>(6S)-NADPHX</name>
        <dbReference type="ChEBI" id="CHEBI:64076"/>
    </ligand>
</feature>
<evidence type="ECO:0000259" key="20">
    <source>
        <dbReference type="PROSITE" id="PS51383"/>
    </source>
</evidence>
<evidence type="ECO:0000256" key="10">
    <source>
        <dbReference type="ARBA" id="ARBA00023027"/>
    </source>
</evidence>
<comment type="similarity">
    <text evidence="4 19">In the C-terminal section; belongs to the NnrD/CARKD family.</text>
</comment>
<comment type="caution">
    <text evidence="18">Lacks conserved residue(s) required for the propagation of feature annotation.</text>
</comment>
<evidence type="ECO:0000256" key="4">
    <source>
        <dbReference type="ARBA" id="ARBA00009524"/>
    </source>
</evidence>
<evidence type="ECO:0000259" key="21">
    <source>
        <dbReference type="PROSITE" id="PS51385"/>
    </source>
</evidence>
<dbReference type="PIRSF" id="PIRSF017184">
    <property type="entry name" value="Nnr"/>
    <property type="match status" value="1"/>
</dbReference>
<comment type="cofactor">
    <cofactor evidence="18 19">
        <name>K(+)</name>
        <dbReference type="ChEBI" id="CHEBI:29103"/>
    </cofactor>
    <text evidence="18 19">Binds 1 potassium ion per subunit.</text>
</comment>
<dbReference type="InterPro" id="IPR036652">
    <property type="entry name" value="YjeF_N_dom_sf"/>
</dbReference>
<comment type="function">
    <text evidence="14 19">Bifunctional enzyme that catalyzes the epimerization of the S- and R-forms of NAD(P)HX and the dehydration of the S-form of NAD(P)HX at the expense of ADP, which is converted to AMP. This allows the repair of both epimers of NAD(P)HX, a damaged form of NAD(P)H that is a result of enzymatic or heat-dependent hydration.</text>
</comment>
<dbReference type="HAMAP" id="MF_01965">
    <property type="entry name" value="NADHX_dehydratase"/>
    <property type="match status" value="1"/>
</dbReference>
<keyword evidence="6 17" id="KW-0547">Nucleotide-binding</keyword>
<dbReference type="EC" id="5.1.99.6" evidence="19"/>
<dbReference type="NCBIfam" id="TIGR00196">
    <property type="entry name" value="yjeF_cterm"/>
    <property type="match status" value="1"/>
</dbReference>
<keyword evidence="10 17" id="KW-0520">NAD</keyword>
<comment type="catalytic activity">
    <reaction evidence="16 17 19">
        <text>(6S)-NADPHX + ADP = AMP + phosphate + NADPH + H(+)</text>
        <dbReference type="Rhea" id="RHEA:32235"/>
        <dbReference type="ChEBI" id="CHEBI:15378"/>
        <dbReference type="ChEBI" id="CHEBI:43474"/>
        <dbReference type="ChEBI" id="CHEBI:57783"/>
        <dbReference type="ChEBI" id="CHEBI:64076"/>
        <dbReference type="ChEBI" id="CHEBI:456215"/>
        <dbReference type="ChEBI" id="CHEBI:456216"/>
        <dbReference type="EC" id="4.2.1.136"/>
    </reaction>
</comment>
<dbReference type="NCBIfam" id="TIGR00197">
    <property type="entry name" value="yjeF_nterm"/>
    <property type="match status" value="1"/>
</dbReference>
<evidence type="ECO:0000256" key="16">
    <source>
        <dbReference type="ARBA" id="ARBA00049209"/>
    </source>
</evidence>
<evidence type="ECO:0000256" key="14">
    <source>
        <dbReference type="ARBA" id="ARBA00025153"/>
    </source>
</evidence>
<dbReference type="GO" id="GO:0052856">
    <property type="term" value="F:NAD(P)HX epimerase activity"/>
    <property type="evidence" value="ECO:0007669"/>
    <property type="project" value="UniProtKB-UniRule"/>
</dbReference>
<feature type="binding site" evidence="17">
    <location>
        <position position="358"/>
    </location>
    <ligand>
        <name>(6S)-NADPHX</name>
        <dbReference type="ChEBI" id="CHEBI:64076"/>
    </ligand>
</feature>
<keyword evidence="11 18" id="KW-0413">Isomerase</keyword>
<evidence type="ECO:0000256" key="2">
    <source>
        <dbReference type="ARBA" id="ARBA00000909"/>
    </source>
</evidence>
<comment type="cofactor">
    <cofactor evidence="17">
        <name>Mg(2+)</name>
        <dbReference type="ChEBI" id="CHEBI:18420"/>
    </cofactor>
</comment>
<evidence type="ECO:0000256" key="15">
    <source>
        <dbReference type="ARBA" id="ARBA00048238"/>
    </source>
</evidence>
<dbReference type="GO" id="GO:0046872">
    <property type="term" value="F:metal ion binding"/>
    <property type="evidence" value="ECO:0007669"/>
    <property type="project" value="UniProtKB-UniRule"/>
</dbReference>
<dbReference type="KEGG" id="dmr:Deima_2714"/>
<dbReference type="AlphaFoldDB" id="E8UBA5"/>
<reference evidence="23" key="2">
    <citation type="submission" date="2011-01" db="EMBL/GenBank/DDBJ databases">
        <title>The complete genome of Deinococcus maricopensis DSM 21211.</title>
        <authorList>
            <consortium name="US DOE Joint Genome Institute (JGI-PGF)"/>
            <person name="Lucas S."/>
            <person name="Copeland A."/>
            <person name="Lapidus A."/>
            <person name="Goodwin L."/>
            <person name="Pitluck S."/>
            <person name="Kyrpides N."/>
            <person name="Mavromatis K."/>
            <person name="Pagani I."/>
            <person name="Ivanova N."/>
            <person name="Ovchinnikova G."/>
            <person name="Zeytun A."/>
            <person name="Detter J.C."/>
            <person name="Han C."/>
            <person name="Land M."/>
            <person name="Hauser L."/>
            <person name="Markowitz V."/>
            <person name="Cheng J.-F."/>
            <person name="Hugenholtz P."/>
            <person name="Woyke T."/>
            <person name="Wu D."/>
            <person name="Pukall R."/>
            <person name="Gehrich-Schroeter G."/>
            <person name="Brambilla E."/>
            <person name="Klenk H.-P."/>
            <person name="Eisen J.A."/>
        </authorList>
    </citation>
    <scope>NUCLEOTIDE SEQUENCE [LARGE SCALE GENOMIC DNA]</scope>
    <source>
        <strain evidence="23">DSM 21211 / LMG 22137 / NRRL B-23946 / LB-34</strain>
    </source>
</reference>
<evidence type="ECO:0000256" key="17">
    <source>
        <dbReference type="HAMAP-Rule" id="MF_01965"/>
    </source>
</evidence>
<evidence type="ECO:0000256" key="11">
    <source>
        <dbReference type="ARBA" id="ARBA00023235"/>
    </source>
</evidence>
<dbReference type="GO" id="GO:0046496">
    <property type="term" value="P:nicotinamide nucleotide metabolic process"/>
    <property type="evidence" value="ECO:0007669"/>
    <property type="project" value="UniProtKB-UniRule"/>
</dbReference>
<dbReference type="GO" id="GO:0110051">
    <property type="term" value="P:metabolite repair"/>
    <property type="evidence" value="ECO:0007669"/>
    <property type="project" value="TreeGrafter"/>
</dbReference>
<dbReference type="PROSITE" id="PS51383">
    <property type="entry name" value="YJEF_C_3"/>
    <property type="match status" value="1"/>
</dbReference>
<dbReference type="HAMAP" id="MF_01966">
    <property type="entry name" value="NADHX_epimerase"/>
    <property type="match status" value="1"/>
</dbReference>
<comment type="function">
    <text evidence="18">Catalyzes the epimerization of the S- and R-forms of NAD(P)HX, a damaged form of NAD(P)H that is a result of enzymatic or heat-dependent hydration. This is a prerequisite for the S-specific NAD(P)H-hydrate dehydratase to allow the repair of both epimers of NAD(P)HX.</text>
</comment>
<dbReference type="HOGENOM" id="CLU_024853_4_3_0"/>
<evidence type="ECO:0000256" key="6">
    <source>
        <dbReference type="ARBA" id="ARBA00022741"/>
    </source>
</evidence>
<evidence type="ECO:0000256" key="8">
    <source>
        <dbReference type="ARBA" id="ARBA00022857"/>
    </source>
</evidence>
<accession>E8UBA5</accession>
<dbReference type="SUPFAM" id="SSF64153">
    <property type="entry name" value="YjeF N-terminal domain-like"/>
    <property type="match status" value="1"/>
</dbReference>
<dbReference type="PROSITE" id="PS51385">
    <property type="entry name" value="YJEF_N"/>
    <property type="match status" value="1"/>
</dbReference>
<comment type="subunit">
    <text evidence="17">Homotetramer.</text>
</comment>
<proteinExistence type="inferred from homology"/>
<keyword evidence="12 17" id="KW-0456">Lyase</keyword>
<dbReference type="EMBL" id="CP002454">
    <property type="protein sequence ID" value="ADV68344.1"/>
    <property type="molecule type" value="Genomic_DNA"/>
</dbReference>
<evidence type="ECO:0000256" key="7">
    <source>
        <dbReference type="ARBA" id="ARBA00022840"/>
    </source>
</evidence>
<keyword evidence="8 17" id="KW-0521">NADP</keyword>
<dbReference type="STRING" id="709986.Deima_2714"/>
<feature type="binding site" evidence="18">
    <location>
        <position position="60"/>
    </location>
    <ligand>
        <name>K(+)</name>
        <dbReference type="ChEBI" id="CHEBI:29103"/>
    </ligand>
</feature>
<keyword evidence="23" id="KW-1185">Reference proteome</keyword>
<feature type="binding site" evidence="18">
    <location>
        <begin position="59"/>
        <end position="63"/>
    </location>
    <ligand>
        <name>(6S)-NADPHX</name>
        <dbReference type="ChEBI" id="CHEBI:64076"/>
    </ligand>
</feature>
<evidence type="ECO:0000256" key="12">
    <source>
        <dbReference type="ARBA" id="ARBA00023239"/>
    </source>
</evidence>
<evidence type="ECO:0000256" key="1">
    <source>
        <dbReference type="ARBA" id="ARBA00000013"/>
    </source>
</evidence>
<comment type="catalytic activity">
    <reaction evidence="15 17 19">
        <text>(6S)-NADHX + ADP = AMP + phosphate + NADH + H(+)</text>
        <dbReference type="Rhea" id="RHEA:32223"/>
        <dbReference type="ChEBI" id="CHEBI:15378"/>
        <dbReference type="ChEBI" id="CHEBI:43474"/>
        <dbReference type="ChEBI" id="CHEBI:57945"/>
        <dbReference type="ChEBI" id="CHEBI:64074"/>
        <dbReference type="ChEBI" id="CHEBI:456215"/>
        <dbReference type="ChEBI" id="CHEBI:456216"/>
        <dbReference type="EC" id="4.2.1.136"/>
    </reaction>
</comment>
<keyword evidence="13" id="KW-0511">Multifunctional enzyme</keyword>
<feature type="binding site" evidence="18">
    <location>
        <position position="160"/>
    </location>
    <ligand>
        <name>K(+)</name>
        <dbReference type="ChEBI" id="CHEBI:29103"/>
    </ligand>
</feature>
<sequence length="493" mass="49965">MPPHPEPVLTAGGVRAMDADLDRAGLLDLAMEHAGRAVADHARAHFPGARVLLLAGSGANGGDALVAARHLHALGEDARVLALPARHPLTRANRRRLTALGVPTARLSAPALAGALRRADLIIDGLLGTGFVPPLQPALAALTARVNASGLPVLSIDVPTGVNADTAEADDDALRATYTVVLAGLKPTLLFGPAAHHAGTLLHGDLRVPPAFAARHAVATREDDAALAARLPVRFADAHKGTAGRVWVVGGHPGTTGAPLIAGVGALRAGAGLITVHSEADLPLLTPELMLRRHADLTRDLQDQAKPDAVVLGMGLGSRALTVARAALAWDVPTVLDADALQPELTGVTHARTVLTPHPGEAARLLGTDTPAITRDPLGAARALQERYACTVLLKGGPSVVAGPDGLTVVRGGHPGMASGGMGDLLGGVIAALLGQGLSAPDATRAGARLHARAGERAAVTHGYGLSATDVAAELGGAWADLMTARPAEFPVG</sequence>
<comment type="similarity">
    <text evidence="17">Belongs to the NnrD/CARKD family.</text>
</comment>
<feature type="binding site" evidence="18">
    <location>
        <position position="157"/>
    </location>
    <ligand>
        <name>(6S)-NADPHX</name>
        <dbReference type="ChEBI" id="CHEBI:64076"/>
    </ligand>
</feature>
<feature type="binding site" evidence="17">
    <location>
        <position position="315"/>
    </location>
    <ligand>
        <name>(6S)-NADPHX</name>
        <dbReference type="ChEBI" id="CHEBI:64076"/>
    </ligand>
</feature>
<dbReference type="InterPro" id="IPR029056">
    <property type="entry name" value="Ribokinase-like"/>
</dbReference>
<dbReference type="InterPro" id="IPR004443">
    <property type="entry name" value="YjeF_N_dom"/>
</dbReference>
<keyword evidence="7 17" id="KW-0067">ATP-binding</keyword>
<protein>
    <recommendedName>
        <fullName evidence="19">Bifunctional NAD(P)H-hydrate repair enzyme</fullName>
    </recommendedName>
    <alternativeName>
        <fullName evidence="19">Nicotinamide nucleotide repair protein</fullName>
    </alternativeName>
    <domain>
        <recommendedName>
            <fullName evidence="19">ADP-dependent (S)-NAD(P)H-hydrate dehydratase</fullName>
            <ecNumber evidence="19">4.2.1.136</ecNumber>
        </recommendedName>
        <alternativeName>
            <fullName evidence="19">ADP-dependent NAD(P)HX dehydratase</fullName>
        </alternativeName>
    </domain>
    <domain>
        <recommendedName>
            <fullName evidence="19">NAD(P)H-hydrate epimerase</fullName>
            <ecNumber evidence="19">5.1.99.6</ecNumber>
        </recommendedName>
    </domain>
</protein>
<dbReference type="GO" id="GO:0005524">
    <property type="term" value="F:ATP binding"/>
    <property type="evidence" value="ECO:0007669"/>
    <property type="project" value="UniProtKB-UniRule"/>
</dbReference>
<dbReference type="PANTHER" id="PTHR12592:SF0">
    <property type="entry name" value="ATP-DEPENDENT (S)-NAD(P)H-HYDRATE DEHYDRATASE"/>
    <property type="match status" value="1"/>
</dbReference>
<dbReference type="eggNOG" id="COG0062">
    <property type="taxonomic scope" value="Bacteria"/>
</dbReference>
<dbReference type="CDD" id="cd01171">
    <property type="entry name" value="YXKO-related"/>
    <property type="match status" value="1"/>
</dbReference>
<feature type="binding site" evidence="17">
    <location>
        <begin position="395"/>
        <end position="399"/>
    </location>
    <ligand>
        <name>AMP</name>
        <dbReference type="ChEBI" id="CHEBI:456215"/>
    </ligand>
</feature>
<evidence type="ECO:0000256" key="9">
    <source>
        <dbReference type="ARBA" id="ARBA00022958"/>
    </source>
</evidence>
<reference evidence="22 23" key="1">
    <citation type="journal article" date="2011" name="Stand. Genomic Sci.">
        <title>Complete genome sequence of Deinococcus maricopensis type strain (LB-34).</title>
        <authorList>
            <person name="Pukall R."/>
            <person name="Zeytun A."/>
            <person name="Lucas S."/>
            <person name="Lapidus A."/>
            <person name="Hammon N."/>
            <person name="Deshpande S."/>
            <person name="Nolan M."/>
            <person name="Cheng J.F."/>
            <person name="Pitluck S."/>
            <person name="Liolios K."/>
            <person name="Pagani I."/>
            <person name="Mikhailova N."/>
            <person name="Ivanova N."/>
            <person name="Mavromatis K."/>
            <person name="Pati A."/>
            <person name="Tapia R."/>
            <person name="Han C."/>
            <person name="Goodwin L."/>
            <person name="Chen A."/>
            <person name="Palaniappan K."/>
            <person name="Land M."/>
            <person name="Hauser L."/>
            <person name="Chang Y.J."/>
            <person name="Jeffries C.D."/>
            <person name="Brambilla E.M."/>
            <person name="Rohde M."/>
            <person name="Goker M."/>
            <person name="Detter J.C."/>
            <person name="Woyke T."/>
            <person name="Bristow J."/>
            <person name="Eisen J.A."/>
            <person name="Markowitz V."/>
            <person name="Hugenholtz P."/>
            <person name="Kyrpides N.C."/>
            <person name="Klenk H.P."/>
        </authorList>
    </citation>
    <scope>NUCLEOTIDE SEQUENCE [LARGE SCALE GENOMIC DNA]</scope>
    <source>
        <strain evidence="23">DSM 21211 / LMG 22137 / NRRL B-23946 / LB-34</strain>
    </source>
</reference>
<feature type="binding site" evidence="17">
    <location>
        <position position="258"/>
    </location>
    <ligand>
        <name>(6S)-NADPHX</name>
        <dbReference type="ChEBI" id="CHEBI:64076"/>
    </ligand>
</feature>
<evidence type="ECO:0000256" key="5">
    <source>
        <dbReference type="ARBA" id="ARBA00022723"/>
    </source>
</evidence>
<dbReference type="PANTHER" id="PTHR12592">
    <property type="entry name" value="ATP-DEPENDENT (S)-NAD(P)H-HYDRATE DEHYDRATASE FAMILY MEMBER"/>
    <property type="match status" value="1"/>
</dbReference>
<evidence type="ECO:0000256" key="18">
    <source>
        <dbReference type="HAMAP-Rule" id="MF_01966"/>
    </source>
</evidence>
<feature type="domain" description="YjeF C-terminal" evidence="20">
    <location>
        <begin position="223"/>
        <end position="482"/>
    </location>
</feature>
<feature type="binding site" evidence="17">
    <location>
        <position position="423"/>
    </location>
    <ligand>
        <name>AMP</name>
        <dbReference type="ChEBI" id="CHEBI:456215"/>
    </ligand>
</feature>